<organism evidence="3 4">
    <name type="scientific">Streptomyces smaragdinus</name>
    <dbReference type="NCBI Taxonomy" id="2585196"/>
    <lineage>
        <taxon>Bacteria</taxon>
        <taxon>Bacillati</taxon>
        <taxon>Actinomycetota</taxon>
        <taxon>Actinomycetes</taxon>
        <taxon>Kitasatosporales</taxon>
        <taxon>Streptomycetaceae</taxon>
        <taxon>Streptomyces</taxon>
    </lineage>
</organism>
<dbReference type="AlphaFoldDB" id="A0A7K0CEF1"/>
<gene>
    <name evidence="3" type="primary">hutI_1</name>
    <name evidence="3" type="ORF">SRB5_19640</name>
</gene>
<feature type="compositionally biased region" description="Low complexity" evidence="1">
    <location>
        <begin position="509"/>
        <end position="520"/>
    </location>
</feature>
<dbReference type="PANTHER" id="PTHR22642:SF2">
    <property type="entry name" value="PROTEIN LONG AFTER FAR-RED 3"/>
    <property type="match status" value="1"/>
</dbReference>
<accession>A0A7K0CEF1</accession>
<dbReference type="Pfam" id="PF07969">
    <property type="entry name" value="Amidohydro_3"/>
    <property type="match status" value="1"/>
</dbReference>
<reference evidence="3 4" key="1">
    <citation type="submission" date="2019-10" db="EMBL/GenBank/DDBJ databases">
        <title>Streptomyces smaragdinus sp. nov. and Streptomyces fabii sp. nov., isolated from the gut of fungus growing-termite Macrotermes natalensis.</title>
        <authorList>
            <person name="Schwitalla J."/>
            <person name="Benndorf R."/>
            <person name="Martin K."/>
            <person name="De Beer W."/>
            <person name="Kaster A.-K."/>
            <person name="Vollmers J."/>
            <person name="Poulsen M."/>
            <person name="Beemelmanns C."/>
        </authorList>
    </citation>
    <scope>NUCLEOTIDE SEQUENCE [LARGE SCALE GENOMIC DNA]</scope>
    <source>
        <strain evidence="3 4">RB5</strain>
    </source>
</reference>
<dbReference type="SUPFAM" id="SSF51338">
    <property type="entry name" value="Composite domain of metallo-dependent hydrolases"/>
    <property type="match status" value="1"/>
</dbReference>
<dbReference type="RefSeq" id="WP_323377417.1">
    <property type="nucleotide sequence ID" value="NZ_WEGJ01000004.1"/>
</dbReference>
<dbReference type="EC" id="3.5.2.7" evidence="3"/>
<name>A0A7K0CEF1_9ACTN</name>
<proteinExistence type="predicted"/>
<dbReference type="Gene3D" id="3.10.310.70">
    <property type="match status" value="1"/>
</dbReference>
<sequence length="539" mass="55864">MTETARTVLLRGGEIHTPADPFATAMVVEGDSIAWVGSEGAADGFADGVDEVVRLEGALVTPAFTDAHVHTTANGLALTGLDLADAQSLADALSRIRAHAAARPGDRVLLGHGWDDTRWPEQRPPTRTELDEAVGDRPLYLSRVDVHSAAVSTALAATVPGLPGLAGYHPALPVARDAHHAVRTAAYSTLSPAQREEAQRASLARAAALGIGSVHECAGPDINGEADFLGLLEVAREFAGPRVVGYWGQAVRTAEEAAAIRHDLGAHGAAGDLCADGSVGSHTAHLCDPYADAAHTGNGYLDAEAIATHLAACTEAGIQGGFHAIGDAANDAVVAGARFAAERLGLERVRAVRHRVEHAEMLSPGTIAGFAQFALTASVQPAFDAFWGGPEGMYAERLGAERAAGLNPYAALLRAGVPLALGSDAPVTPLGPWAGVRAAAFHRTPEHRVSVRAAFTAHTRGGWRAMGRDDAGTLVPGAPADYAVWTAGELVVQIPDERVANWSTDPRSGTPGLPDLTPGGELPRCLRTVVGGREVYRAA</sequence>
<evidence type="ECO:0000259" key="2">
    <source>
        <dbReference type="Pfam" id="PF07969"/>
    </source>
</evidence>
<keyword evidence="4" id="KW-1185">Reference proteome</keyword>
<feature type="region of interest" description="Disordered" evidence="1">
    <location>
        <begin position="501"/>
        <end position="520"/>
    </location>
</feature>
<feature type="domain" description="Amidohydrolase 3" evidence="2">
    <location>
        <begin position="51"/>
        <end position="536"/>
    </location>
</feature>
<dbReference type="InterPro" id="IPR032466">
    <property type="entry name" value="Metal_Hydrolase"/>
</dbReference>
<dbReference type="Gene3D" id="3.20.20.140">
    <property type="entry name" value="Metal-dependent hydrolases"/>
    <property type="match status" value="1"/>
</dbReference>
<dbReference type="InterPro" id="IPR011059">
    <property type="entry name" value="Metal-dep_hydrolase_composite"/>
</dbReference>
<evidence type="ECO:0000313" key="3">
    <source>
        <dbReference type="EMBL" id="MQY11845.1"/>
    </source>
</evidence>
<keyword evidence="3" id="KW-0378">Hydrolase</keyword>
<evidence type="ECO:0000313" key="4">
    <source>
        <dbReference type="Proteomes" id="UP000466345"/>
    </source>
</evidence>
<comment type="caution">
    <text evidence="3">The sequence shown here is derived from an EMBL/GenBank/DDBJ whole genome shotgun (WGS) entry which is preliminary data.</text>
</comment>
<evidence type="ECO:0000256" key="1">
    <source>
        <dbReference type="SAM" id="MobiDB-lite"/>
    </source>
</evidence>
<protein>
    <submittedName>
        <fullName evidence="3">Imidazolonepropionase</fullName>
        <ecNumber evidence="3">3.5.2.7</ecNumber>
    </submittedName>
</protein>
<dbReference type="Gene3D" id="2.30.40.10">
    <property type="entry name" value="Urease, subunit C, domain 1"/>
    <property type="match status" value="1"/>
</dbReference>
<dbReference type="GO" id="GO:0050480">
    <property type="term" value="F:imidazolonepropionase activity"/>
    <property type="evidence" value="ECO:0007669"/>
    <property type="project" value="UniProtKB-EC"/>
</dbReference>
<dbReference type="EMBL" id="WEGJ01000004">
    <property type="protein sequence ID" value="MQY11845.1"/>
    <property type="molecule type" value="Genomic_DNA"/>
</dbReference>
<dbReference type="SUPFAM" id="SSF51556">
    <property type="entry name" value="Metallo-dependent hydrolases"/>
    <property type="match status" value="1"/>
</dbReference>
<dbReference type="Proteomes" id="UP000466345">
    <property type="component" value="Unassembled WGS sequence"/>
</dbReference>
<dbReference type="InterPro" id="IPR013108">
    <property type="entry name" value="Amidohydro_3"/>
</dbReference>
<dbReference type="PANTHER" id="PTHR22642">
    <property type="entry name" value="IMIDAZOLONEPROPIONASE"/>
    <property type="match status" value="1"/>
</dbReference>